<keyword evidence="6" id="KW-0539">Nucleus</keyword>
<comment type="caution">
    <text evidence="8">The sequence shown here is derived from an EMBL/GenBank/DDBJ whole genome shotgun (WGS) entry which is preliminary data.</text>
</comment>
<dbReference type="RefSeq" id="XP_046069609.1">
    <property type="nucleotide sequence ID" value="XM_046209944.1"/>
</dbReference>
<evidence type="ECO:0000256" key="4">
    <source>
        <dbReference type="ARBA" id="ARBA00023125"/>
    </source>
</evidence>
<reference evidence="8" key="1">
    <citation type="submission" date="2021-12" db="EMBL/GenBank/DDBJ databases">
        <title>Convergent genome expansion in fungi linked to evolution of root-endophyte symbiosis.</title>
        <authorList>
            <consortium name="DOE Joint Genome Institute"/>
            <person name="Ke Y.-H."/>
            <person name="Bonito G."/>
            <person name="Liao H.-L."/>
            <person name="Looney B."/>
            <person name="Rojas-Flechas A."/>
            <person name="Nash J."/>
            <person name="Hameed K."/>
            <person name="Schadt C."/>
            <person name="Martin F."/>
            <person name="Crous P.W."/>
            <person name="Miettinen O."/>
            <person name="Magnuson J.K."/>
            <person name="Labbe J."/>
            <person name="Jacobson D."/>
            <person name="Doktycz M.J."/>
            <person name="Veneault-Fourrey C."/>
            <person name="Kuo A."/>
            <person name="Mondo S."/>
            <person name="Calhoun S."/>
            <person name="Riley R."/>
            <person name="Ohm R."/>
            <person name="LaButti K."/>
            <person name="Andreopoulos B."/>
            <person name="Pangilinan J."/>
            <person name="Nolan M."/>
            <person name="Tritt A."/>
            <person name="Clum A."/>
            <person name="Lipzen A."/>
            <person name="Daum C."/>
            <person name="Barry K."/>
            <person name="Grigoriev I.V."/>
            <person name="Vilgalys R."/>
        </authorList>
    </citation>
    <scope>NUCLEOTIDE SEQUENCE</scope>
    <source>
        <strain evidence="8">PMI_201</strain>
    </source>
</reference>
<keyword evidence="4" id="KW-0238">DNA-binding</keyword>
<evidence type="ECO:0000256" key="3">
    <source>
        <dbReference type="ARBA" id="ARBA00023015"/>
    </source>
</evidence>
<keyword evidence="3" id="KW-0805">Transcription regulation</keyword>
<dbReference type="Gene3D" id="4.10.240.10">
    <property type="entry name" value="Zn(2)-C6 fungal-type DNA-binding domain"/>
    <property type="match status" value="1"/>
</dbReference>
<proteinExistence type="predicted"/>
<dbReference type="InterPro" id="IPR021858">
    <property type="entry name" value="Fun_TF"/>
</dbReference>
<dbReference type="InterPro" id="IPR001138">
    <property type="entry name" value="Zn2Cys6_DnaBD"/>
</dbReference>
<dbReference type="Pfam" id="PF00172">
    <property type="entry name" value="Zn_clus"/>
    <property type="match status" value="1"/>
</dbReference>
<dbReference type="GO" id="GO:0008270">
    <property type="term" value="F:zinc ion binding"/>
    <property type="evidence" value="ECO:0007669"/>
    <property type="project" value="InterPro"/>
</dbReference>
<feature type="domain" description="Zn(2)-C6 fungal-type" evidence="7">
    <location>
        <begin position="20"/>
        <end position="48"/>
    </location>
</feature>
<dbReference type="SUPFAM" id="SSF57701">
    <property type="entry name" value="Zn2/Cys6 DNA-binding domain"/>
    <property type="match status" value="1"/>
</dbReference>
<keyword evidence="1" id="KW-0479">Metal-binding</keyword>
<evidence type="ECO:0000256" key="6">
    <source>
        <dbReference type="ARBA" id="ARBA00023242"/>
    </source>
</evidence>
<keyword evidence="5" id="KW-0804">Transcription</keyword>
<evidence type="ECO:0000313" key="9">
    <source>
        <dbReference type="Proteomes" id="UP001201262"/>
    </source>
</evidence>
<dbReference type="EMBL" id="JAJTJA010000009">
    <property type="protein sequence ID" value="KAH8693939.1"/>
    <property type="molecule type" value="Genomic_DNA"/>
</dbReference>
<dbReference type="SMART" id="SM00066">
    <property type="entry name" value="GAL4"/>
    <property type="match status" value="1"/>
</dbReference>
<dbReference type="PANTHER" id="PTHR36206">
    <property type="entry name" value="ASPERCRYPTIN BIOSYNTHESIS CLUSTER-SPECIFIC TRANSCRIPTION REGULATOR ATNN-RELATED"/>
    <property type="match status" value="1"/>
</dbReference>
<dbReference type="PROSITE" id="PS50048">
    <property type="entry name" value="ZN2_CY6_FUNGAL_2"/>
    <property type="match status" value="1"/>
</dbReference>
<evidence type="ECO:0000259" key="7">
    <source>
        <dbReference type="PROSITE" id="PS50048"/>
    </source>
</evidence>
<dbReference type="InterPro" id="IPR052360">
    <property type="entry name" value="Transcr_Regulatory_Proteins"/>
</dbReference>
<evidence type="ECO:0000256" key="2">
    <source>
        <dbReference type="ARBA" id="ARBA00022833"/>
    </source>
</evidence>
<name>A0AAD4PY22_9EURO</name>
<dbReference type="GO" id="GO:0003677">
    <property type="term" value="F:DNA binding"/>
    <property type="evidence" value="ECO:0007669"/>
    <property type="project" value="UniProtKB-KW"/>
</dbReference>
<protein>
    <recommendedName>
        <fullName evidence="7">Zn(2)-C6 fungal-type domain-containing protein</fullName>
    </recommendedName>
</protein>
<evidence type="ECO:0000256" key="5">
    <source>
        <dbReference type="ARBA" id="ARBA00023163"/>
    </source>
</evidence>
<dbReference type="GeneID" id="70240231"/>
<accession>A0AAD4PY22</accession>
<sequence length="540" mass="61174">MKMASDKPRQKRFTRRSRTGCRTCRARHVKCDETPGACQNCTSAGWKCEGYDANRIKRPTQETNRRIDIMIPSLTLQQLHASALVGKNADESRAVSFFQLSTVPKMAWVFDSSLWSKLVLPMSHAEPAVIHAVIAVSTLHEDLEVRGTPLSREDLGNNRHRFALEQYGRALSALNRRQSIQDSELRGVLLTCCLLFVLFELLRGRYDPAFLHLQNGLSIVHGSRSKEGSCKNEDIDVSLAEAMARLDCQAAFFGTKAPYFKPISIDEAVFRENDLRQFHTLSEARSEIDSLSYGVFSFIRYRKLSSTEIELMHGCPLDLEKERVKLTIQLNQYLTRLNQSKRSLQLRGTREKRGFDLVLLQHMSLSVLLETYLDDDETLNSDAHLDACEEIIDLAEQITHSMMEECGLDPRCLPTLSLDTGIIPSLAYVCSKCPKATTRQRALKLLDTWPHREGLWDSNLIAILGRQLLAIETEAEIRRLSKVGKAPMPGSIVYISNMSRAQNVFMKVADDQTHAVIFYTTKDSDQEAASRERLVILDKH</sequence>
<dbReference type="Pfam" id="PF11951">
    <property type="entry name" value="Fungal_trans_2"/>
    <property type="match status" value="1"/>
</dbReference>
<evidence type="ECO:0000256" key="1">
    <source>
        <dbReference type="ARBA" id="ARBA00022723"/>
    </source>
</evidence>
<dbReference type="GO" id="GO:0000981">
    <property type="term" value="F:DNA-binding transcription factor activity, RNA polymerase II-specific"/>
    <property type="evidence" value="ECO:0007669"/>
    <property type="project" value="InterPro"/>
</dbReference>
<keyword evidence="2" id="KW-0862">Zinc</keyword>
<dbReference type="AlphaFoldDB" id="A0AAD4PY22"/>
<dbReference type="PANTHER" id="PTHR36206:SF16">
    <property type="entry name" value="TRANSCRIPTION FACTOR DOMAIN-CONTAINING PROTEIN-RELATED"/>
    <property type="match status" value="1"/>
</dbReference>
<dbReference type="PROSITE" id="PS00463">
    <property type="entry name" value="ZN2_CY6_FUNGAL_1"/>
    <property type="match status" value="1"/>
</dbReference>
<evidence type="ECO:0000313" key="8">
    <source>
        <dbReference type="EMBL" id="KAH8693939.1"/>
    </source>
</evidence>
<organism evidence="8 9">
    <name type="scientific">Talaromyces proteolyticus</name>
    <dbReference type="NCBI Taxonomy" id="1131652"/>
    <lineage>
        <taxon>Eukaryota</taxon>
        <taxon>Fungi</taxon>
        <taxon>Dikarya</taxon>
        <taxon>Ascomycota</taxon>
        <taxon>Pezizomycotina</taxon>
        <taxon>Eurotiomycetes</taxon>
        <taxon>Eurotiomycetidae</taxon>
        <taxon>Eurotiales</taxon>
        <taxon>Trichocomaceae</taxon>
        <taxon>Talaromyces</taxon>
        <taxon>Talaromyces sect. Bacilispori</taxon>
    </lineage>
</organism>
<dbReference type="InterPro" id="IPR036864">
    <property type="entry name" value="Zn2-C6_fun-type_DNA-bd_sf"/>
</dbReference>
<gene>
    <name evidence="8" type="ORF">BGW36DRAFT_212922</name>
</gene>
<keyword evidence="9" id="KW-1185">Reference proteome</keyword>
<dbReference type="Proteomes" id="UP001201262">
    <property type="component" value="Unassembled WGS sequence"/>
</dbReference>
<dbReference type="CDD" id="cd00067">
    <property type="entry name" value="GAL4"/>
    <property type="match status" value="1"/>
</dbReference>